<accession>A0A0K1E586</accession>
<dbReference type="PROSITE" id="PS51257">
    <property type="entry name" value="PROKAR_LIPOPROTEIN"/>
    <property type="match status" value="1"/>
</dbReference>
<organism evidence="3 4">
    <name type="scientific">Chondromyces crocatus</name>
    <dbReference type="NCBI Taxonomy" id="52"/>
    <lineage>
        <taxon>Bacteria</taxon>
        <taxon>Pseudomonadati</taxon>
        <taxon>Myxococcota</taxon>
        <taxon>Polyangia</taxon>
        <taxon>Polyangiales</taxon>
        <taxon>Polyangiaceae</taxon>
        <taxon>Chondromyces</taxon>
    </lineage>
</organism>
<dbReference type="KEGG" id="ccro:CMC5_001470"/>
<evidence type="ECO:0000256" key="1">
    <source>
        <dbReference type="SAM" id="MobiDB-lite"/>
    </source>
</evidence>
<keyword evidence="4" id="KW-1185">Reference proteome</keyword>
<keyword evidence="3" id="KW-0449">Lipoprotein</keyword>
<proteinExistence type="predicted"/>
<evidence type="ECO:0000313" key="3">
    <source>
        <dbReference type="EMBL" id="AKT36035.1"/>
    </source>
</evidence>
<dbReference type="Proteomes" id="UP000067626">
    <property type="component" value="Chromosome"/>
</dbReference>
<evidence type="ECO:0000313" key="4">
    <source>
        <dbReference type="Proteomes" id="UP000067626"/>
    </source>
</evidence>
<reference evidence="3 4" key="1">
    <citation type="submission" date="2015-07" db="EMBL/GenBank/DDBJ databases">
        <title>Genome analysis of myxobacterium Chondromyces crocatus Cm c5 reveals a high potential for natural compound synthesis and the genetic basis for the loss of fruiting body formation.</title>
        <authorList>
            <person name="Zaburannyi N."/>
            <person name="Bunk B."/>
            <person name="Maier J."/>
            <person name="Overmann J."/>
            <person name="Mueller R."/>
        </authorList>
    </citation>
    <scope>NUCLEOTIDE SEQUENCE [LARGE SCALE GENOMIC DNA]</scope>
    <source>
        <strain evidence="3 4">Cm c5</strain>
    </source>
</reference>
<sequence>MNKLALTLSALAISVFAVACGGAPAVPEAPETPAAPEAPAVPEAPEAPAAPEAPEAPADAPAAP</sequence>
<feature type="chain" id="PRO_5005458905" evidence="2">
    <location>
        <begin position="20"/>
        <end position="64"/>
    </location>
</feature>
<dbReference type="EMBL" id="CP012159">
    <property type="protein sequence ID" value="AKT36035.1"/>
    <property type="molecule type" value="Genomic_DNA"/>
</dbReference>
<keyword evidence="2" id="KW-0732">Signal</keyword>
<feature type="region of interest" description="Disordered" evidence="1">
    <location>
        <begin position="24"/>
        <end position="64"/>
    </location>
</feature>
<dbReference type="AlphaFoldDB" id="A0A0K1E586"/>
<evidence type="ECO:0000256" key="2">
    <source>
        <dbReference type="SAM" id="SignalP"/>
    </source>
</evidence>
<dbReference type="RefSeq" id="WP_169796401.1">
    <property type="nucleotide sequence ID" value="NZ_CP012159.1"/>
</dbReference>
<protein>
    <submittedName>
        <fullName evidence="3">Lipoprotein</fullName>
    </submittedName>
</protein>
<dbReference type="STRING" id="52.CMC5_001470"/>
<feature type="signal peptide" evidence="2">
    <location>
        <begin position="1"/>
        <end position="19"/>
    </location>
</feature>
<name>A0A0K1E586_CHOCO</name>
<gene>
    <name evidence="3" type="primary">nlpC</name>
    <name evidence="3" type="ORF">CMC5_001470</name>
</gene>